<dbReference type="GO" id="GO:0016491">
    <property type="term" value="F:oxidoreductase activity"/>
    <property type="evidence" value="ECO:0007669"/>
    <property type="project" value="InterPro"/>
</dbReference>
<dbReference type="GO" id="GO:0051536">
    <property type="term" value="F:iron-sulfur cluster binding"/>
    <property type="evidence" value="ECO:0007669"/>
    <property type="project" value="UniProtKB-KW"/>
</dbReference>
<name>A0A8J6TM18_9BACT</name>
<feature type="region of interest" description="Disordered" evidence="7">
    <location>
        <begin position="1"/>
        <end position="23"/>
    </location>
</feature>
<dbReference type="InterPro" id="IPR052206">
    <property type="entry name" value="Retinol_saturase"/>
</dbReference>
<accession>A0A8J6TM18</accession>
<evidence type="ECO:0000256" key="1">
    <source>
        <dbReference type="ARBA" id="ARBA00022630"/>
    </source>
</evidence>
<keyword evidence="3" id="KW-0274">FAD</keyword>
<proteinExistence type="predicted"/>
<organism evidence="9 10">
    <name type="scientific">Candidatus Desulfatibia vada</name>
    <dbReference type="NCBI Taxonomy" id="2841696"/>
    <lineage>
        <taxon>Bacteria</taxon>
        <taxon>Pseudomonadati</taxon>
        <taxon>Thermodesulfobacteriota</taxon>
        <taxon>Desulfobacteria</taxon>
        <taxon>Desulfobacterales</taxon>
        <taxon>Desulfobacterales incertae sedis</taxon>
        <taxon>Candidatus Desulfatibia</taxon>
    </lineage>
</organism>
<evidence type="ECO:0000256" key="7">
    <source>
        <dbReference type="SAM" id="MobiDB-lite"/>
    </source>
</evidence>
<feature type="domain" description="Amine oxidase" evidence="8">
    <location>
        <begin position="68"/>
        <end position="529"/>
    </location>
</feature>
<dbReference type="Pfam" id="PF01593">
    <property type="entry name" value="Amino_oxidase"/>
    <property type="match status" value="1"/>
</dbReference>
<evidence type="ECO:0000256" key="5">
    <source>
        <dbReference type="ARBA" id="ARBA00023014"/>
    </source>
</evidence>
<dbReference type="Proteomes" id="UP000605201">
    <property type="component" value="Unassembled WGS sequence"/>
</dbReference>
<evidence type="ECO:0000313" key="9">
    <source>
        <dbReference type="EMBL" id="MBC8433999.1"/>
    </source>
</evidence>
<dbReference type="PROSITE" id="PS51318">
    <property type="entry name" value="TAT"/>
    <property type="match status" value="1"/>
</dbReference>
<dbReference type="PANTHER" id="PTHR46091">
    <property type="entry name" value="BLR7054 PROTEIN"/>
    <property type="match status" value="1"/>
</dbReference>
<dbReference type="EMBL" id="JACNIG010000368">
    <property type="protein sequence ID" value="MBC8433999.1"/>
    <property type="molecule type" value="Genomic_DNA"/>
</dbReference>
<protein>
    <submittedName>
        <fullName evidence="9">FAD-dependent oxidoreductase</fullName>
    </submittedName>
</protein>
<dbReference type="InterPro" id="IPR006311">
    <property type="entry name" value="TAT_signal"/>
</dbReference>
<dbReference type="Gene3D" id="3.50.50.60">
    <property type="entry name" value="FAD/NAD(P)-binding domain"/>
    <property type="match status" value="2"/>
</dbReference>
<evidence type="ECO:0000313" key="10">
    <source>
        <dbReference type="Proteomes" id="UP000605201"/>
    </source>
</evidence>
<comment type="caution">
    <text evidence="9">The sequence shown here is derived from an EMBL/GenBank/DDBJ whole genome shotgun (WGS) entry which is preliminary data.</text>
</comment>
<feature type="compositionally biased region" description="Low complexity" evidence="7">
    <location>
        <begin position="1"/>
        <end position="13"/>
    </location>
</feature>
<dbReference type="PANTHER" id="PTHR46091:SF3">
    <property type="entry name" value="AMINE OXIDASE DOMAIN-CONTAINING PROTEIN"/>
    <property type="match status" value="1"/>
</dbReference>
<gene>
    <name evidence="9" type="ORF">H8D96_18980</name>
</gene>
<keyword evidence="5" id="KW-0408">Iron</keyword>
<keyword evidence="5" id="KW-0411">Iron-sulfur</keyword>
<sequence>MSSSDKLSNKLSNQGSDQDSSEVSRRKFLKTMLMASSAAAIDWTGFSTLADAISNKKNFPIVIIGAGLGGLVSGAYLSKHGFNVTVIEQHFIPGGYATSFERDDFTFDVSLHATVAEHATPQMILQDLGIWDKLKVAYTPELRRIVTPNFDVTLPAKDPEGVKQALSKVFPHEKEGIYNFYTEMEQVISELWKRKKFKTSMMANLEKLTLEQWMSFHVKDPDVKQCLSIFSGYYGVTPAKTNALFYAIATGEYLVLGGQYYKTRSQDLSDTLAECIENNGGNILYNTEVEHIVFNQENKIEGVVDSTGKKHQTKAVIANCSIPILFNKMLPKRVIPQDFTQKIQKRNTSLSSFVVWLGLNKKIDHIKDYEIDLLHDKNYKYSYKDLDRADIGVTIYDNLFKGYSEPGKTTLSIICLSDFEPWKKFEKDYFKGKKELYTKEKERLANNFIKRVEQRLIPGLSDMIEVIEIGTPLTNISYTQNPEGAIYGFDRDMPHLKAKTPVKGLYLASAWSHGGGYTPVMMAGRDAAKLAMSDFR</sequence>
<keyword evidence="1" id="KW-0285">Flavoprotein</keyword>
<dbReference type="AlphaFoldDB" id="A0A8J6TM18"/>
<dbReference type="SUPFAM" id="SSF51905">
    <property type="entry name" value="FAD/NAD(P)-binding domain"/>
    <property type="match status" value="1"/>
</dbReference>
<dbReference type="InterPro" id="IPR002937">
    <property type="entry name" value="Amino_oxidase"/>
</dbReference>
<dbReference type="InterPro" id="IPR036188">
    <property type="entry name" value="FAD/NAD-bd_sf"/>
</dbReference>
<reference evidence="9 10" key="1">
    <citation type="submission" date="2020-08" db="EMBL/GenBank/DDBJ databases">
        <title>Bridging the membrane lipid divide: bacteria of the FCB group superphylum have the potential to synthesize archaeal ether lipids.</title>
        <authorList>
            <person name="Villanueva L."/>
            <person name="Von Meijenfeldt F.A.B."/>
            <person name="Westbye A.B."/>
            <person name="Yadav S."/>
            <person name="Hopmans E.C."/>
            <person name="Dutilh B.E."/>
            <person name="Sinninghe Damste J.S."/>
        </authorList>
    </citation>
    <scope>NUCLEOTIDE SEQUENCE [LARGE SCALE GENOMIC DNA]</scope>
    <source>
        <strain evidence="9">NIOZ-UU17</strain>
    </source>
</reference>
<evidence type="ECO:0000256" key="3">
    <source>
        <dbReference type="ARBA" id="ARBA00022827"/>
    </source>
</evidence>
<evidence type="ECO:0000256" key="6">
    <source>
        <dbReference type="ARBA" id="ARBA00023027"/>
    </source>
</evidence>
<evidence type="ECO:0000256" key="4">
    <source>
        <dbReference type="ARBA" id="ARBA00022857"/>
    </source>
</evidence>
<evidence type="ECO:0000259" key="8">
    <source>
        <dbReference type="Pfam" id="PF01593"/>
    </source>
</evidence>
<keyword evidence="5" id="KW-0479">Metal-binding</keyword>
<keyword evidence="4" id="KW-0521">NADP</keyword>
<evidence type="ECO:0000256" key="2">
    <source>
        <dbReference type="ARBA" id="ARBA00022729"/>
    </source>
</evidence>
<keyword evidence="6" id="KW-0520">NAD</keyword>
<keyword evidence="2" id="KW-0732">Signal</keyword>